<keyword evidence="2" id="KW-1185">Reference proteome</keyword>
<dbReference type="HOGENOM" id="CLU_1687374_0_0_1"/>
<proteinExistence type="predicted"/>
<name>A0A0C9ZPM8_9AGAM</name>
<organism evidence="1 2">
    <name type="scientific">Pisolithus microcarpus 441</name>
    <dbReference type="NCBI Taxonomy" id="765257"/>
    <lineage>
        <taxon>Eukaryota</taxon>
        <taxon>Fungi</taxon>
        <taxon>Dikarya</taxon>
        <taxon>Basidiomycota</taxon>
        <taxon>Agaricomycotina</taxon>
        <taxon>Agaricomycetes</taxon>
        <taxon>Agaricomycetidae</taxon>
        <taxon>Boletales</taxon>
        <taxon>Sclerodermatineae</taxon>
        <taxon>Pisolithaceae</taxon>
        <taxon>Pisolithus</taxon>
    </lineage>
</organism>
<gene>
    <name evidence="1" type="ORF">PISMIDRAFT_678466</name>
</gene>
<accession>A0A0C9ZPM8</accession>
<reference evidence="1 2" key="1">
    <citation type="submission" date="2014-04" db="EMBL/GenBank/DDBJ databases">
        <authorList>
            <consortium name="DOE Joint Genome Institute"/>
            <person name="Kuo A."/>
            <person name="Kohler A."/>
            <person name="Costa M.D."/>
            <person name="Nagy L.G."/>
            <person name="Floudas D."/>
            <person name="Copeland A."/>
            <person name="Barry K.W."/>
            <person name="Cichocki N."/>
            <person name="Veneault-Fourrey C."/>
            <person name="LaButti K."/>
            <person name="Lindquist E.A."/>
            <person name="Lipzen A."/>
            <person name="Lundell T."/>
            <person name="Morin E."/>
            <person name="Murat C."/>
            <person name="Sun H."/>
            <person name="Tunlid A."/>
            <person name="Henrissat B."/>
            <person name="Grigoriev I.V."/>
            <person name="Hibbett D.S."/>
            <person name="Martin F."/>
            <person name="Nordberg H.P."/>
            <person name="Cantor M.N."/>
            <person name="Hua S.X."/>
        </authorList>
    </citation>
    <scope>NUCLEOTIDE SEQUENCE [LARGE SCALE GENOMIC DNA]</scope>
    <source>
        <strain evidence="1 2">441</strain>
    </source>
</reference>
<evidence type="ECO:0000313" key="1">
    <source>
        <dbReference type="EMBL" id="KIK24272.1"/>
    </source>
</evidence>
<reference evidence="2" key="2">
    <citation type="submission" date="2015-01" db="EMBL/GenBank/DDBJ databases">
        <title>Evolutionary Origins and Diversification of the Mycorrhizal Mutualists.</title>
        <authorList>
            <consortium name="DOE Joint Genome Institute"/>
            <consortium name="Mycorrhizal Genomics Consortium"/>
            <person name="Kohler A."/>
            <person name="Kuo A."/>
            <person name="Nagy L.G."/>
            <person name="Floudas D."/>
            <person name="Copeland A."/>
            <person name="Barry K.W."/>
            <person name="Cichocki N."/>
            <person name="Veneault-Fourrey C."/>
            <person name="LaButti K."/>
            <person name="Lindquist E.A."/>
            <person name="Lipzen A."/>
            <person name="Lundell T."/>
            <person name="Morin E."/>
            <person name="Murat C."/>
            <person name="Riley R."/>
            <person name="Ohm R."/>
            <person name="Sun H."/>
            <person name="Tunlid A."/>
            <person name="Henrissat B."/>
            <person name="Grigoriev I.V."/>
            <person name="Hibbett D.S."/>
            <person name="Martin F."/>
        </authorList>
    </citation>
    <scope>NUCLEOTIDE SEQUENCE [LARGE SCALE GENOMIC DNA]</scope>
    <source>
        <strain evidence="2">441</strain>
    </source>
</reference>
<evidence type="ECO:0008006" key="3">
    <source>
        <dbReference type="Google" id="ProtNLM"/>
    </source>
</evidence>
<dbReference type="AlphaFoldDB" id="A0A0C9ZPM8"/>
<dbReference type="EMBL" id="KN833718">
    <property type="protein sequence ID" value="KIK24272.1"/>
    <property type="molecule type" value="Genomic_DNA"/>
</dbReference>
<dbReference type="Proteomes" id="UP000054018">
    <property type="component" value="Unassembled WGS sequence"/>
</dbReference>
<sequence>MKAPCAPVNDSDLMLPSNTAVYVTCNNLDESQALCDKASTLTHLDVDPMYFPDARTQQLEYYSDPPPCRTLAPMAIWRSSSFPRDRHSRCTQVAWIRERQIFRNKLTHRARALQDSLDYVWIDTRCVDANNTTALNQALDSASMTVLCLPTRCREQ</sequence>
<evidence type="ECO:0000313" key="2">
    <source>
        <dbReference type="Proteomes" id="UP000054018"/>
    </source>
</evidence>
<protein>
    <recommendedName>
        <fullName evidence="3">Heterokaryon incompatibility domain-containing protein</fullName>
    </recommendedName>
</protein>